<feature type="compositionally biased region" description="Polar residues" evidence="1">
    <location>
        <begin position="90"/>
        <end position="100"/>
    </location>
</feature>
<evidence type="ECO:0000313" key="2">
    <source>
        <dbReference type="EMBL" id="KAK5111783.1"/>
    </source>
</evidence>
<feature type="region of interest" description="Disordered" evidence="1">
    <location>
        <begin position="90"/>
        <end position="109"/>
    </location>
</feature>
<protein>
    <submittedName>
        <fullName evidence="2">Uncharacterized protein</fullName>
    </submittedName>
</protein>
<sequence length="1097" mass="120515">MASAYERRKRANQPSSAVAKRGEELHDLLEAEAPRISLRARNLNRVEVPPPVLAPLRSSVPPNSKASGNIYRKMSGMMSGMMGDSMIRRSLSSRASSKGTSDNETKIRASHEAGDVRAYKQIDATGMMSMLRDSGEATITRRLPASYMDLDSSDSESEQQRSRWRGVVDKVKRKSVQAEESARDNLPEVTSESRTVAKWAQKAAGMRAKAIGDVSRSPLVGVKAIGQAFTTTEIRIHKQVDIKFSPAAVSVGSPGLGLLAFETSALDVTKVTPWETQDKIRKTSATADFMKLYPPPPVPETPTKSGGRSLRAAKSDSSIRMTASGAKLAPEILPAQHSAAVDITNPVGSPTLYVSQSATTEAVEIPEDADLAAAIQMAKSSWLVAKRERDHDGKSYDDYKHDSDYVRKLWRKNGDKLIARASRYGFAPKKEYSSMTDNQVEAVGWAIDREASTGGTLSMVQKMFRHVGEVRARDAIAKRVCAQKKRWLLRRAEDARSEGRLGPEHEQIIRVVSGFLEEAMVAIDLGKIDEAAEIMKTAGEELGEEINAPPQDVTFTPTLSGSLRAEHWSAESERMRTFQALCVGESPAEPARTDEPTGLGITLGAVETDAALLTTPQRPPQSVSRLRPSTYTPAELDSFMTSARSSSQLSPEQSLSAQQQFTPTSPHHQKPLKVQLSPLAPVDKFGNKILKPLRNSEFHRKIQQEQANRAKDLRCMGSHPALRRQRDGGSPAQKGSVTAPMIELNDCFDFDLSGSQIKHDSILKQTGNVQLPQDEYVVFAPSVRSAGRQSLLDWDDDEKSGAALLFGQLDENCSHGAMSALEKHIRLSRLSKFMELRYPGSPQVAEATDNEEVEASVIHVELDDAIADWQYPKHLESPTLRKQFAQTFNIPDRVPDTTHPGKPSGVVDELTLLRLGLGLPLLQTWKQGLGPKHPCHGFLWETEKIMCSIKHTGQGRRIMTPPCPVRSSSPHANALLDLRSKTERERVRPVSPERTQLQRCVVCHKFCCAYASALLTSTISATNPVEKQIKAQAEEKVMMLRSKWPNGVETFDTFLPCAKCERVVCRACAKVCSDEICAEVACVDCVERGGACACSQV</sequence>
<reference evidence="2" key="1">
    <citation type="submission" date="2023-08" db="EMBL/GenBank/DDBJ databases">
        <title>Black Yeasts Isolated from many extreme environments.</title>
        <authorList>
            <person name="Coleine C."/>
            <person name="Stajich J.E."/>
            <person name="Selbmann L."/>
        </authorList>
    </citation>
    <scope>NUCLEOTIDE SEQUENCE</scope>
    <source>
        <strain evidence="2">CCFEE 5401</strain>
    </source>
</reference>
<comment type="caution">
    <text evidence="2">The sequence shown here is derived from an EMBL/GenBank/DDBJ whole genome shotgun (WGS) entry which is preliminary data.</text>
</comment>
<name>A0AAN7YJS0_9PEZI</name>
<feature type="compositionally biased region" description="Low complexity" evidence="1">
    <location>
        <begin position="642"/>
        <end position="660"/>
    </location>
</feature>
<evidence type="ECO:0000313" key="3">
    <source>
        <dbReference type="Proteomes" id="UP001310890"/>
    </source>
</evidence>
<feature type="region of interest" description="Disordered" evidence="1">
    <location>
        <begin position="1"/>
        <end position="22"/>
    </location>
</feature>
<dbReference type="AlphaFoldDB" id="A0AAN7YJS0"/>
<feature type="region of interest" description="Disordered" evidence="1">
    <location>
        <begin position="290"/>
        <end position="316"/>
    </location>
</feature>
<accession>A0AAN7YJS0</accession>
<proteinExistence type="predicted"/>
<gene>
    <name evidence="2" type="ORF">LTR62_004703</name>
</gene>
<feature type="region of interest" description="Disordered" evidence="1">
    <location>
        <begin position="641"/>
        <end position="671"/>
    </location>
</feature>
<dbReference type="EMBL" id="JAVRRL010000036">
    <property type="protein sequence ID" value="KAK5111783.1"/>
    <property type="molecule type" value="Genomic_DNA"/>
</dbReference>
<dbReference type="Proteomes" id="UP001310890">
    <property type="component" value="Unassembled WGS sequence"/>
</dbReference>
<evidence type="ECO:0000256" key="1">
    <source>
        <dbReference type="SAM" id="MobiDB-lite"/>
    </source>
</evidence>
<organism evidence="2 3">
    <name type="scientific">Meristemomyces frigidus</name>
    <dbReference type="NCBI Taxonomy" id="1508187"/>
    <lineage>
        <taxon>Eukaryota</taxon>
        <taxon>Fungi</taxon>
        <taxon>Dikarya</taxon>
        <taxon>Ascomycota</taxon>
        <taxon>Pezizomycotina</taxon>
        <taxon>Dothideomycetes</taxon>
        <taxon>Dothideomycetidae</taxon>
        <taxon>Mycosphaerellales</taxon>
        <taxon>Teratosphaeriaceae</taxon>
        <taxon>Meristemomyces</taxon>
    </lineage>
</organism>